<dbReference type="Proteomes" id="UP001186974">
    <property type="component" value="Unassembled WGS sequence"/>
</dbReference>
<gene>
    <name evidence="1" type="ORF">LTS18_002903</name>
</gene>
<dbReference type="EMBL" id="JAWDJW010000694">
    <property type="protein sequence ID" value="KAK3080181.1"/>
    <property type="molecule type" value="Genomic_DNA"/>
</dbReference>
<keyword evidence="2" id="KW-1185">Reference proteome</keyword>
<sequence length="58" mass="5946">MRFLTLALLSPLALVSAQIFGRHCGAPEPAESLKAEAATIASTIDSETATLDTGRSSG</sequence>
<name>A0ACC3DUJ5_9PEZI</name>
<proteinExistence type="predicted"/>
<reference evidence="1" key="1">
    <citation type="submission" date="2024-09" db="EMBL/GenBank/DDBJ databases">
        <title>Black Yeasts Isolated from many extreme environments.</title>
        <authorList>
            <person name="Coleine C."/>
            <person name="Stajich J.E."/>
            <person name="Selbmann L."/>
        </authorList>
    </citation>
    <scope>NUCLEOTIDE SEQUENCE</scope>
    <source>
        <strain evidence="1">CCFEE 5737</strain>
    </source>
</reference>
<accession>A0ACC3DUJ5</accession>
<comment type="caution">
    <text evidence="1">The sequence shown here is derived from an EMBL/GenBank/DDBJ whole genome shotgun (WGS) entry which is preliminary data.</text>
</comment>
<evidence type="ECO:0000313" key="1">
    <source>
        <dbReference type="EMBL" id="KAK3080181.1"/>
    </source>
</evidence>
<protein>
    <submittedName>
        <fullName evidence="1">Uncharacterized protein</fullName>
    </submittedName>
</protein>
<feature type="non-terminal residue" evidence="1">
    <location>
        <position position="58"/>
    </location>
</feature>
<evidence type="ECO:0000313" key="2">
    <source>
        <dbReference type="Proteomes" id="UP001186974"/>
    </source>
</evidence>
<organism evidence="1 2">
    <name type="scientific">Coniosporium uncinatum</name>
    <dbReference type="NCBI Taxonomy" id="93489"/>
    <lineage>
        <taxon>Eukaryota</taxon>
        <taxon>Fungi</taxon>
        <taxon>Dikarya</taxon>
        <taxon>Ascomycota</taxon>
        <taxon>Pezizomycotina</taxon>
        <taxon>Dothideomycetes</taxon>
        <taxon>Dothideomycetes incertae sedis</taxon>
        <taxon>Coniosporium</taxon>
    </lineage>
</organism>